<accession>A0ABV2N3Q6</accession>
<keyword evidence="3 6" id="KW-0812">Transmembrane</keyword>
<comment type="caution">
    <text evidence="8">The sequence shown here is derived from an EMBL/GenBank/DDBJ whole genome shotgun (WGS) entry which is preliminary data.</text>
</comment>
<feature type="transmembrane region" description="Helical" evidence="6">
    <location>
        <begin position="64"/>
        <end position="86"/>
    </location>
</feature>
<organism evidence="8 9">
    <name type="scientific">Aquamicrobium terrae</name>
    <dbReference type="NCBI Taxonomy" id="1324945"/>
    <lineage>
        <taxon>Bacteria</taxon>
        <taxon>Pseudomonadati</taxon>
        <taxon>Pseudomonadota</taxon>
        <taxon>Alphaproteobacteria</taxon>
        <taxon>Hyphomicrobiales</taxon>
        <taxon>Phyllobacteriaceae</taxon>
        <taxon>Aquamicrobium</taxon>
    </lineage>
</organism>
<feature type="transmembrane region" description="Helical" evidence="6">
    <location>
        <begin position="313"/>
        <end position="332"/>
    </location>
</feature>
<proteinExistence type="predicted"/>
<reference evidence="8 9" key="1">
    <citation type="submission" date="2024-06" db="EMBL/GenBank/DDBJ databases">
        <title>Genomic Encyclopedia of Type Strains, Phase IV (KMG-IV): sequencing the most valuable type-strain genomes for metagenomic binning, comparative biology and taxonomic classification.</title>
        <authorList>
            <person name="Goeker M."/>
        </authorList>
    </citation>
    <scope>NUCLEOTIDE SEQUENCE [LARGE SCALE GENOMIC DNA]</scope>
    <source>
        <strain evidence="8 9">DSM 27865</strain>
    </source>
</reference>
<keyword evidence="5 6" id="KW-0472">Membrane</keyword>
<dbReference type="EMBL" id="JBEPML010000013">
    <property type="protein sequence ID" value="MET3793379.1"/>
    <property type="molecule type" value="Genomic_DNA"/>
</dbReference>
<feature type="transmembrane region" description="Helical" evidence="6">
    <location>
        <begin position="179"/>
        <end position="203"/>
    </location>
</feature>
<evidence type="ECO:0000256" key="2">
    <source>
        <dbReference type="ARBA" id="ARBA00022475"/>
    </source>
</evidence>
<dbReference type="RefSeq" id="WP_354197251.1">
    <property type="nucleotide sequence ID" value="NZ_JBEPML010000013.1"/>
</dbReference>
<keyword evidence="4 6" id="KW-1133">Transmembrane helix</keyword>
<feature type="transmembrane region" description="Helical" evidence="6">
    <location>
        <begin position="93"/>
        <end position="112"/>
    </location>
</feature>
<dbReference type="Proteomes" id="UP001549076">
    <property type="component" value="Unassembled WGS sequence"/>
</dbReference>
<keyword evidence="9" id="KW-1185">Reference proteome</keyword>
<dbReference type="InterPro" id="IPR050189">
    <property type="entry name" value="MFS_Efflux_Transporters"/>
</dbReference>
<evidence type="ECO:0000256" key="5">
    <source>
        <dbReference type="ARBA" id="ARBA00023136"/>
    </source>
</evidence>
<evidence type="ECO:0000313" key="9">
    <source>
        <dbReference type="Proteomes" id="UP001549076"/>
    </source>
</evidence>
<dbReference type="InterPro" id="IPR036259">
    <property type="entry name" value="MFS_trans_sf"/>
</dbReference>
<feature type="transmembrane region" description="Helical" evidence="6">
    <location>
        <begin position="151"/>
        <end position="173"/>
    </location>
</feature>
<feature type="transmembrane region" description="Helical" evidence="6">
    <location>
        <begin position="257"/>
        <end position="278"/>
    </location>
</feature>
<feature type="transmembrane region" description="Helical" evidence="6">
    <location>
        <begin position="344"/>
        <end position="365"/>
    </location>
</feature>
<comment type="subcellular location">
    <subcellularLocation>
        <location evidence="1">Cell membrane</location>
        <topology evidence="1">Multi-pass membrane protein</topology>
    </subcellularLocation>
</comment>
<dbReference type="InterPro" id="IPR020846">
    <property type="entry name" value="MFS_dom"/>
</dbReference>
<gene>
    <name evidence="8" type="ORF">ABID37_003603</name>
</gene>
<feature type="transmembrane region" description="Helical" evidence="6">
    <location>
        <begin position="371"/>
        <end position="394"/>
    </location>
</feature>
<dbReference type="PANTHER" id="PTHR43124:SF8">
    <property type="entry name" value="INNER MEMBRANE TRANSPORT PROTEIN YDHP"/>
    <property type="match status" value="1"/>
</dbReference>
<dbReference type="CDD" id="cd17324">
    <property type="entry name" value="MFS_NepI_like"/>
    <property type="match status" value="1"/>
</dbReference>
<evidence type="ECO:0000256" key="4">
    <source>
        <dbReference type="ARBA" id="ARBA00022989"/>
    </source>
</evidence>
<feature type="domain" description="Major facilitator superfamily (MFS) profile" evidence="7">
    <location>
        <begin position="25"/>
        <end position="402"/>
    </location>
</feature>
<feature type="transmembrane region" description="Helical" evidence="6">
    <location>
        <begin position="21"/>
        <end position="44"/>
    </location>
</feature>
<evidence type="ECO:0000256" key="6">
    <source>
        <dbReference type="SAM" id="Phobius"/>
    </source>
</evidence>
<evidence type="ECO:0000256" key="3">
    <source>
        <dbReference type="ARBA" id="ARBA00022692"/>
    </source>
</evidence>
<sequence length="402" mass="41367">MKLEPDLESPRNRESGSTPTNMPLPVYLFAAAIFVTTTSEFMVAGIMPSLSKAFGVSIGEVGNLISLFALGMTIGGPLATALLLFLKVQNKPGLLLLLILFVAGSVLTSIASDYATMALGRIVQGVASGGCFGIGMTICANLVRADARGRAVSLVLAGLMFAPVLGVPAIALIDQTFGWRASFSAIVILAVVATIVIAIGVPASKRAEFADLRSSLAALRNGRLWAAYLTSALIFGATFAAFSYFSPIFTDLVGLPASAIPMLLATYGIANVIGNLIVGRLADRYTLLVLLTGLSVLAAALIIFALFASVATISIGTFIVIGLFGITMNPALTARVMRAAHPGPMVNAVHSSVITGGLAAGTWAGGLGIDAGYGLTAPLWVGFSLALLGLLSLAPRAVRRLA</sequence>
<dbReference type="Pfam" id="PF07690">
    <property type="entry name" value="MFS_1"/>
    <property type="match status" value="1"/>
</dbReference>
<feature type="transmembrane region" description="Helical" evidence="6">
    <location>
        <begin position="285"/>
        <end position="307"/>
    </location>
</feature>
<evidence type="ECO:0000313" key="8">
    <source>
        <dbReference type="EMBL" id="MET3793379.1"/>
    </source>
</evidence>
<dbReference type="InterPro" id="IPR011701">
    <property type="entry name" value="MFS"/>
</dbReference>
<protein>
    <submittedName>
        <fullName evidence="8">MFS family arabinose efflux permease</fullName>
    </submittedName>
</protein>
<feature type="transmembrane region" description="Helical" evidence="6">
    <location>
        <begin position="118"/>
        <end position="139"/>
    </location>
</feature>
<dbReference type="PANTHER" id="PTHR43124">
    <property type="entry name" value="PURINE EFFLUX PUMP PBUE"/>
    <property type="match status" value="1"/>
</dbReference>
<feature type="transmembrane region" description="Helical" evidence="6">
    <location>
        <begin position="224"/>
        <end position="245"/>
    </location>
</feature>
<dbReference type="SUPFAM" id="SSF103473">
    <property type="entry name" value="MFS general substrate transporter"/>
    <property type="match status" value="1"/>
</dbReference>
<dbReference type="PROSITE" id="PS50850">
    <property type="entry name" value="MFS"/>
    <property type="match status" value="1"/>
</dbReference>
<name>A0ABV2N3Q6_9HYPH</name>
<evidence type="ECO:0000256" key="1">
    <source>
        <dbReference type="ARBA" id="ARBA00004651"/>
    </source>
</evidence>
<evidence type="ECO:0000259" key="7">
    <source>
        <dbReference type="PROSITE" id="PS50850"/>
    </source>
</evidence>
<keyword evidence="2" id="KW-1003">Cell membrane</keyword>
<dbReference type="Gene3D" id="1.20.1250.20">
    <property type="entry name" value="MFS general substrate transporter like domains"/>
    <property type="match status" value="2"/>
</dbReference>